<dbReference type="EMBL" id="JADJEV010000005">
    <property type="protein sequence ID" value="MBK6975635.1"/>
    <property type="molecule type" value="Genomic_DNA"/>
</dbReference>
<dbReference type="Proteomes" id="UP000807785">
    <property type="component" value="Unassembled WGS sequence"/>
</dbReference>
<protein>
    <submittedName>
        <fullName evidence="1">DUF4442 domain-containing protein</fullName>
    </submittedName>
</protein>
<accession>A0A9D7EA64</accession>
<comment type="caution">
    <text evidence="1">The sequence shown here is derived from an EMBL/GenBank/DDBJ whole genome shotgun (WGS) entry which is preliminary data.</text>
</comment>
<gene>
    <name evidence="1" type="ORF">IPH26_22705</name>
</gene>
<proteinExistence type="predicted"/>
<organism evidence="1 2">
    <name type="scientific">Candidatus Methylophosphatis roskildensis</name>
    <dbReference type="NCBI Taxonomy" id="2899263"/>
    <lineage>
        <taxon>Bacteria</taxon>
        <taxon>Pseudomonadati</taxon>
        <taxon>Pseudomonadota</taxon>
        <taxon>Betaproteobacteria</taxon>
        <taxon>Nitrosomonadales</taxon>
        <taxon>Sterolibacteriaceae</taxon>
        <taxon>Candidatus Methylophosphatis</taxon>
    </lineage>
</organism>
<dbReference type="Pfam" id="PF14539">
    <property type="entry name" value="DUF4442"/>
    <property type="match status" value="1"/>
</dbReference>
<dbReference type="InterPro" id="IPR029069">
    <property type="entry name" value="HotDog_dom_sf"/>
</dbReference>
<evidence type="ECO:0000313" key="2">
    <source>
        <dbReference type="Proteomes" id="UP000807785"/>
    </source>
</evidence>
<dbReference type="Gene3D" id="3.10.129.10">
    <property type="entry name" value="Hotdog Thioesterase"/>
    <property type="match status" value="1"/>
</dbReference>
<reference evidence="1" key="1">
    <citation type="submission" date="2020-10" db="EMBL/GenBank/DDBJ databases">
        <title>Connecting structure to function with the recovery of over 1000 high-quality activated sludge metagenome-assembled genomes encoding full-length rRNA genes using long-read sequencing.</title>
        <authorList>
            <person name="Singleton C.M."/>
            <person name="Petriglieri F."/>
            <person name="Kristensen J.M."/>
            <person name="Kirkegaard R.H."/>
            <person name="Michaelsen T.Y."/>
            <person name="Andersen M.H."/>
            <person name="Karst S.M."/>
            <person name="Dueholm M.S."/>
            <person name="Nielsen P.H."/>
            <person name="Albertsen M."/>
        </authorList>
    </citation>
    <scope>NUCLEOTIDE SEQUENCE</scope>
    <source>
        <strain evidence="1">Bjer_18-Q3-R1-45_BAT3C.347</strain>
    </source>
</reference>
<evidence type="ECO:0000313" key="1">
    <source>
        <dbReference type="EMBL" id="MBK6975635.1"/>
    </source>
</evidence>
<dbReference type="InterPro" id="IPR027961">
    <property type="entry name" value="DUF4442"/>
</dbReference>
<dbReference type="AlphaFoldDB" id="A0A9D7EA64"/>
<dbReference type="SUPFAM" id="SSF54637">
    <property type="entry name" value="Thioesterase/thiol ester dehydrase-isomerase"/>
    <property type="match status" value="1"/>
</dbReference>
<name>A0A9D7EA64_9PROT</name>
<sequence>MSASAIRLGMNLWPPFVGAGIHVESIAEDFRAARVRLKLRWYNRNFFGTHFGGSLFAMTDPFFAILVMHNLERDYLVWDKSSGIHFKAPGRSTVWANFSITQAQIDDIQAHTASGEKYEPGFSVDVVDHGGTVVATIDKQLYIRRKPKPAD</sequence>